<organism evidence="1">
    <name type="scientific">Candidatus Enterococcus clewellii</name>
    <dbReference type="NCBI Taxonomy" id="1834193"/>
    <lineage>
        <taxon>Bacteria</taxon>
        <taxon>Bacillati</taxon>
        <taxon>Bacillota</taxon>
        <taxon>Bacilli</taxon>
        <taxon>Lactobacillales</taxon>
        <taxon>Enterococcaceae</taxon>
        <taxon>Enterococcus</taxon>
    </lineage>
</organism>
<dbReference type="Pfam" id="PF13489">
    <property type="entry name" value="Methyltransf_23"/>
    <property type="match status" value="1"/>
</dbReference>
<evidence type="ECO:0000313" key="2">
    <source>
        <dbReference type="EMBL" id="WYJ89763.1"/>
    </source>
</evidence>
<evidence type="ECO:0008006" key="4">
    <source>
        <dbReference type="Google" id="ProtNLM"/>
    </source>
</evidence>
<dbReference type="CDD" id="cd02440">
    <property type="entry name" value="AdoMet_MTases"/>
    <property type="match status" value="1"/>
</dbReference>
<dbReference type="AlphaFoldDB" id="A0A242K396"/>
<evidence type="ECO:0000313" key="3">
    <source>
        <dbReference type="Proteomes" id="UP000195141"/>
    </source>
</evidence>
<accession>A0A242K396</accession>
<keyword evidence="3" id="KW-1185">Reference proteome</keyword>
<proteinExistence type="predicted"/>
<dbReference type="PANTHER" id="PTHR43861:SF6">
    <property type="entry name" value="METHYLTRANSFERASE TYPE 11"/>
    <property type="match status" value="1"/>
</dbReference>
<dbReference type="SUPFAM" id="SSF53335">
    <property type="entry name" value="S-adenosyl-L-methionine-dependent methyltransferases"/>
    <property type="match status" value="1"/>
</dbReference>
<reference evidence="1" key="1">
    <citation type="submission" date="2017-05" db="EMBL/GenBank/DDBJ databases">
        <title>The Genome Sequence of Enterococcus sp. 9E7_DIV0242.</title>
        <authorList>
            <consortium name="The Broad Institute Genomics Platform"/>
            <consortium name="The Broad Institute Genomic Center for Infectious Diseases"/>
            <person name="Earl A."/>
            <person name="Manson A."/>
            <person name="Schwartman J."/>
            <person name="Gilmore M."/>
            <person name="Abouelleil A."/>
            <person name="Cao P."/>
            <person name="Chapman S."/>
            <person name="Cusick C."/>
            <person name="Shea T."/>
            <person name="Young S."/>
            <person name="Neafsey D."/>
            <person name="Nusbaum C."/>
            <person name="Birren B."/>
        </authorList>
    </citation>
    <scope>NUCLEOTIDE SEQUENCE [LARGE SCALE GENOMIC DNA]</scope>
    <source>
        <strain evidence="1">9E7_DIV0242</strain>
    </source>
</reference>
<dbReference type="EMBL" id="NGMM01000006">
    <property type="protein sequence ID" value="OTP12863.1"/>
    <property type="molecule type" value="Genomic_DNA"/>
</dbReference>
<dbReference type="EMBL" id="CP147247">
    <property type="protein sequence ID" value="WYJ89763.1"/>
    <property type="molecule type" value="Genomic_DNA"/>
</dbReference>
<gene>
    <name evidence="2" type="ORF">A5888_001488</name>
    <name evidence="1" type="ORF">A5888_003444</name>
</gene>
<dbReference type="InterPro" id="IPR029063">
    <property type="entry name" value="SAM-dependent_MTases_sf"/>
</dbReference>
<reference evidence="2" key="2">
    <citation type="submission" date="2017-05" db="EMBL/GenBank/DDBJ databases">
        <authorList>
            <consortium name="The Broad Institute Genomics Platform"/>
            <consortium name="The Broad Institute Genomic Center for Infectious Diseases"/>
            <person name="Earl A."/>
            <person name="Manson A."/>
            <person name="Schwartman J."/>
            <person name="Gilmore M."/>
            <person name="Abouelleil A."/>
            <person name="Cao P."/>
            <person name="Chapman S."/>
            <person name="Cusick C."/>
            <person name="Shea T."/>
            <person name="Young S."/>
            <person name="Neafsey D."/>
            <person name="Nusbaum C."/>
            <person name="Birren B."/>
        </authorList>
    </citation>
    <scope>NUCLEOTIDE SEQUENCE</scope>
    <source>
        <strain evidence="2">9E7_DIV0242</strain>
    </source>
</reference>
<dbReference type="Proteomes" id="UP000195141">
    <property type="component" value="Chromosome"/>
</dbReference>
<name>A0A242K396_9ENTE</name>
<sequence length="314" mass="35895">MISERGLGVDTYVGKVKLDETHYPGEDYYSDGAIEDRLLEIVTNYPEEKYNEVIAESKDWAILYHLSHLRTNIIEWLPIEKTESVLEIGAGCGAITGILSEKAKKVDCIDLSKKRSLINATRNKDKENIEIKLGNFQDVEESLSEKYDWITLIGVFEYGKGYIDSEDPYVDFLKIIKKHLKPNGKIVIAIENRLGLKYFAGCAEDHSGILYDGIEGYHHDGIAATFSKPELQTIFNKSGFSQVDFYYPYPDYKLPLYIYSDDYLPQLGDLHINQNYDRLRVNVFDETKTYDSLVKSGLFPLFSNSFLTVLKGDQ</sequence>
<evidence type="ECO:0000313" key="1">
    <source>
        <dbReference type="EMBL" id="OTP12863.1"/>
    </source>
</evidence>
<dbReference type="Gene3D" id="3.40.50.150">
    <property type="entry name" value="Vaccinia Virus protein VP39"/>
    <property type="match status" value="1"/>
</dbReference>
<protein>
    <recommendedName>
        <fullName evidence="4">Methyltransferase type 12 domain-containing protein</fullName>
    </recommendedName>
</protein>
<reference evidence="2" key="3">
    <citation type="submission" date="2024-03" db="EMBL/GenBank/DDBJ databases">
        <title>The Genome Sequence of Enterococcus sp. DIV0242b.</title>
        <authorList>
            <consortium name="The Broad Institute Genomics Platform"/>
            <consortium name="The Broad Institute Microbial Omics Core"/>
            <consortium name="The Broad Institute Genomic Center for Infectious Diseases"/>
            <person name="Earl A."/>
            <person name="Manson A."/>
            <person name="Gilmore M."/>
            <person name="Schwartman J."/>
            <person name="Shea T."/>
            <person name="Abouelleil A."/>
            <person name="Cao P."/>
            <person name="Chapman S."/>
            <person name="Cusick C."/>
            <person name="Young S."/>
            <person name="Neafsey D."/>
            <person name="Nusbaum C."/>
            <person name="Birren B."/>
        </authorList>
    </citation>
    <scope>NUCLEOTIDE SEQUENCE</scope>
    <source>
        <strain evidence="2">9E7_DIV0242</strain>
    </source>
</reference>
<dbReference type="PANTHER" id="PTHR43861">
    <property type="entry name" value="TRANS-ACONITATE 2-METHYLTRANSFERASE-RELATED"/>
    <property type="match status" value="1"/>
</dbReference>